<dbReference type="Proteomes" id="UP001165186">
    <property type="component" value="Unassembled WGS sequence"/>
</dbReference>
<accession>A0ACB5RU28</accession>
<name>A0ACB5RU28_9PEZI</name>
<comment type="caution">
    <text evidence="1">The sequence shown here is derived from an EMBL/GenBank/DDBJ whole genome shotgun (WGS) entry which is preliminary data.</text>
</comment>
<proteinExistence type="predicted"/>
<feature type="non-terminal residue" evidence="1">
    <location>
        <position position="124"/>
    </location>
</feature>
<evidence type="ECO:0000313" key="1">
    <source>
        <dbReference type="EMBL" id="GME24028.1"/>
    </source>
</evidence>
<organism evidence="1 2">
    <name type="scientific">Neofusicoccum parvum</name>
    <dbReference type="NCBI Taxonomy" id="310453"/>
    <lineage>
        <taxon>Eukaryota</taxon>
        <taxon>Fungi</taxon>
        <taxon>Dikarya</taxon>
        <taxon>Ascomycota</taxon>
        <taxon>Pezizomycotina</taxon>
        <taxon>Dothideomycetes</taxon>
        <taxon>Dothideomycetes incertae sedis</taxon>
        <taxon>Botryosphaeriales</taxon>
        <taxon>Botryosphaeriaceae</taxon>
        <taxon>Neofusicoccum</taxon>
    </lineage>
</organism>
<reference evidence="1" key="1">
    <citation type="submission" date="2024-09" db="EMBL/GenBank/DDBJ databases">
        <title>Draft Genome Sequences of Neofusicoccum parvum.</title>
        <authorList>
            <person name="Ashida A."/>
            <person name="Camagna M."/>
            <person name="Tanaka A."/>
            <person name="Takemoto D."/>
        </authorList>
    </citation>
    <scope>NUCLEOTIDE SEQUENCE</scope>
    <source>
        <strain evidence="1">PPO83</strain>
    </source>
</reference>
<dbReference type="EMBL" id="BSXG01000010">
    <property type="protein sequence ID" value="GME24028.1"/>
    <property type="molecule type" value="Genomic_DNA"/>
</dbReference>
<evidence type="ECO:0000313" key="2">
    <source>
        <dbReference type="Proteomes" id="UP001165186"/>
    </source>
</evidence>
<protein>
    <submittedName>
        <fullName evidence="1">Uncharacterized protein</fullName>
    </submittedName>
</protein>
<sequence length="124" mass="13882">MSNFLLILWVLVAHYTYGTVLLLSKLSAEVLAVLLEHAADLVLRFVFGFLFGGKLFLALLPGLCRHLRALFWLAIWAATHALDALTTHLWRLTTMSAAERAHWSRIAAANASERRLTAQDVRAN</sequence>
<gene>
    <name evidence="1" type="primary">g6110</name>
    <name evidence="1" type="ORF">NpPPO83_00006110</name>
</gene>
<keyword evidence="2" id="KW-1185">Reference proteome</keyword>